<keyword evidence="2" id="KW-1185">Reference proteome</keyword>
<dbReference type="SUPFAM" id="SSF48726">
    <property type="entry name" value="Immunoglobulin"/>
    <property type="match status" value="1"/>
</dbReference>
<reference evidence="1 2" key="1">
    <citation type="submission" date="2021-06" db="EMBL/GenBank/DDBJ databases">
        <title>Caerostris extrusa draft genome.</title>
        <authorList>
            <person name="Kono N."/>
            <person name="Arakawa K."/>
        </authorList>
    </citation>
    <scope>NUCLEOTIDE SEQUENCE [LARGE SCALE GENOMIC DNA]</scope>
</reference>
<dbReference type="Proteomes" id="UP001054945">
    <property type="component" value="Unassembled WGS sequence"/>
</dbReference>
<proteinExistence type="predicted"/>
<dbReference type="Gene3D" id="2.60.40.10">
    <property type="entry name" value="Immunoglobulins"/>
    <property type="match status" value="1"/>
</dbReference>
<sequence length="322" mass="36225">MHSCCRSSLRGGGGGGGLDGVFVIKFRDVIDTGCGMCVQGKFSLLLLCTCQRSKQLYPVNAHAPICNTNLKTSLWCWSAEAVRVLCELEADPPNLEFHWRFNVSERNLDIADFTSSGKESIATYVPHTDDEYGTLSCWATNEVGWQKEPCLFAIVPAGPPEALLNCTVVNHTENSIQVDCIEGYNGGLSQMFTIEVFDIDRILGQIQGWEFWDKLWNENSGTNSGLRIVRQIQGWEFWGKLWIENPGANSRMGNSGTNFGLRILGQIQGWEFWDKLWNENSGTNSGLRILRQIQGWEFWDKFWIENSGTNLRSNPAVKVNLL</sequence>
<dbReference type="EMBL" id="BPLR01017871">
    <property type="protein sequence ID" value="GIY95086.1"/>
    <property type="molecule type" value="Genomic_DNA"/>
</dbReference>
<dbReference type="InterPro" id="IPR036179">
    <property type="entry name" value="Ig-like_dom_sf"/>
</dbReference>
<dbReference type="PANTHER" id="PTHR23278:SF19">
    <property type="entry name" value="OBSCURIN"/>
    <property type="match status" value="1"/>
</dbReference>
<dbReference type="AlphaFoldDB" id="A0AAV4XMA6"/>
<evidence type="ECO:0000313" key="2">
    <source>
        <dbReference type="Proteomes" id="UP001054945"/>
    </source>
</evidence>
<accession>A0AAV4XMA6</accession>
<organism evidence="1 2">
    <name type="scientific">Caerostris extrusa</name>
    <name type="common">Bark spider</name>
    <name type="synonym">Caerostris bankana</name>
    <dbReference type="NCBI Taxonomy" id="172846"/>
    <lineage>
        <taxon>Eukaryota</taxon>
        <taxon>Metazoa</taxon>
        <taxon>Ecdysozoa</taxon>
        <taxon>Arthropoda</taxon>
        <taxon>Chelicerata</taxon>
        <taxon>Arachnida</taxon>
        <taxon>Araneae</taxon>
        <taxon>Araneomorphae</taxon>
        <taxon>Entelegynae</taxon>
        <taxon>Araneoidea</taxon>
        <taxon>Araneidae</taxon>
        <taxon>Caerostris</taxon>
    </lineage>
</organism>
<evidence type="ECO:0000313" key="1">
    <source>
        <dbReference type="EMBL" id="GIY95086.1"/>
    </source>
</evidence>
<gene>
    <name evidence="1" type="ORF">CEXT_210201</name>
</gene>
<dbReference type="InterPro" id="IPR013783">
    <property type="entry name" value="Ig-like_fold"/>
</dbReference>
<dbReference type="PANTHER" id="PTHR23278">
    <property type="entry name" value="SIDESTEP PROTEIN"/>
    <property type="match status" value="1"/>
</dbReference>
<comment type="caution">
    <text evidence="1">The sequence shown here is derived from an EMBL/GenBank/DDBJ whole genome shotgun (WGS) entry which is preliminary data.</text>
</comment>
<name>A0AAV4XMA6_CAEEX</name>
<protein>
    <recommendedName>
        <fullName evidence="3">Ig-like domain-containing protein</fullName>
    </recommendedName>
</protein>
<evidence type="ECO:0008006" key="3">
    <source>
        <dbReference type="Google" id="ProtNLM"/>
    </source>
</evidence>